<evidence type="ECO:0000313" key="1">
    <source>
        <dbReference type="EMBL" id="OGG62289.1"/>
    </source>
</evidence>
<name>A0A1F6DLJ1_9BACT</name>
<sequence>MLALQSSAFEHNGKIPVKYTCDLPAQAGGDPALSPPLSINGVPEAAKTLVLIMDDPDVPKALRPEGVFDHWVLFNVPPETREIREGETVGTPGATTRGDLRYTGPCPPPDYEPSEHRYVFKLYALSAPLTLSAGATKREVLDALAPLLIEETELIGRYSRK</sequence>
<dbReference type="InterPro" id="IPR008914">
    <property type="entry name" value="PEBP"/>
</dbReference>
<dbReference type="Gene3D" id="3.90.280.10">
    <property type="entry name" value="PEBP-like"/>
    <property type="match status" value="1"/>
</dbReference>
<dbReference type="CDD" id="cd00865">
    <property type="entry name" value="PEBP_bact_arch"/>
    <property type="match status" value="1"/>
</dbReference>
<dbReference type="PANTHER" id="PTHR30289:SF1">
    <property type="entry name" value="PEBP (PHOSPHATIDYLETHANOLAMINE-BINDING PROTEIN) FAMILY PROTEIN"/>
    <property type="match status" value="1"/>
</dbReference>
<comment type="caution">
    <text evidence="1">The sequence shown here is derived from an EMBL/GenBank/DDBJ whole genome shotgun (WGS) entry which is preliminary data.</text>
</comment>
<gene>
    <name evidence="1" type="ORF">A3C19_03630</name>
</gene>
<dbReference type="EMBL" id="MFLI01000010">
    <property type="protein sequence ID" value="OGG62289.1"/>
    <property type="molecule type" value="Genomic_DNA"/>
</dbReference>
<dbReference type="Pfam" id="PF01161">
    <property type="entry name" value="PBP"/>
    <property type="match status" value="1"/>
</dbReference>
<dbReference type="InterPro" id="IPR036610">
    <property type="entry name" value="PEBP-like_sf"/>
</dbReference>
<proteinExistence type="predicted"/>
<evidence type="ECO:0008006" key="3">
    <source>
        <dbReference type="Google" id="ProtNLM"/>
    </source>
</evidence>
<dbReference type="PANTHER" id="PTHR30289">
    <property type="entry name" value="UNCHARACTERIZED PROTEIN YBCL-RELATED"/>
    <property type="match status" value="1"/>
</dbReference>
<dbReference type="NCBIfam" id="TIGR00481">
    <property type="entry name" value="YbhB/YbcL family Raf kinase inhibitor-like protein"/>
    <property type="match status" value="1"/>
</dbReference>
<dbReference type="InterPro" id="IPR005247">
    <property type="entry name" value="YbhB_YbcL/LppC-like"/>
</dbReference>
<protein>
    <recommendedName>
        <fullName evidence="3">Kinase inhibitor</fullName>
    </recommendedName>
</protein>
<reference evidence="1 2" key="1">
    <citation type="journal article" date="2016" name="Nat. Commun.">
        <title>Thousands of microbial genomes shed light on interconnected biogeochemical processes in an aquifer system.</title>
        <authorList>
            <person name="Anantharaman K."/>
            <person name="Brown C.T."/>
            <person name="Hug L.A."/>
            <person name="Sharon I."/>
            <person name="Castelle C.J."/>
            <person name="Probst A.J."/>
            <person name="Thomas B.C."/>
            <person name="Singh A."/>
            <person name="Wilkins M.J."/>
            <person name="Karaoz U."/>
            <person name="Brodie E.L."/>
            <person name="Williams K.H."/>
            <person name="Hubbard S.S."/>
            <person name="Banfield J.F."/>
        </authorList>
    </citation>
    <scope>NUCLEOTIDE SEQUENCE [LARGE SCALE GENOMIC DNA]</scope>
</reference>
<dbReference type="STRING" id="1798495.A3C19_03630"/>
<dbReference type="AlphaFoldDB" id="A0A1F6DLJ1"/>
<dbReference type="SUPFAM" id="SSF49777">
    <property type="entry name" value="PEBP-like"/>
    <property type="match status" value="1"/>
</dbReference>
<accession>A0A1F6DLJ1</accession>
<evidence type="ECO:0000313" key="2">
    <source>
        <dbReference type="Proteomes" id="UP000178532"/>
    </source>
</evidence>
<organism evidence="1 2">
    <name type="scientific">Candidatus Kaiserbacteria bacterium RIFCSPHIGHO2_02_FULL_54_22</name>
    <dbReference type="NCBI Taxonomy" id="1798495"/>
    <lineage>
        <taxon>Bacteria</taxon>
        <taxon>Candidatus Kaiseribacteriota</taxon>
    </lineage>
</organism>
<dbReference type="Proteomes" id="UP000178532">
    <property type="component" value="Unassembled WGS sequence"/>
</dbReference>